<evidence type="ECO:0000313" key="4">
    <source>
        <dbReference type="Proteomes" id="UP000216207"/>
    </source>
</evidence>
<dbReference type="RefSeq" id="WP_011247226.1">
    <property type="nucleotide sequence ID" value="NZ_BOQQ01000003.1"/>
</dbReference>
<dbReference type="Proteomes" id="UP000216133">
    <property type="component" value="Unassembled WGS sequence"/>
</dbReference>
<sequence>MREEVQRKIFEQPELKAFIRYHPEWYRRLGRQPDQLAAMEREANYFYGKTWPQRVEKMQNNVSMVMMLMEMLKMGQNTVAETVQSVTNN</sequence>
<evidence type="ECO:0008006" key="5">
    <source>
        <dbReference type="Google" id="ProtNLM"/>
    </source>
</evidence>
<protein>
    <recommendedName>
        <fullName evidence="5">YlbE-like protein</fullName>
    </recommendedName>
</protein>
<dbReference type="OMA" id="MASLMWQ"/>
<dbReference type="Proteomes" id="UP000216207">
    <property type="component" value="Unassembled WGS sequence"/>
</dbReference>
<organism evidence="1 4">
    <name type="scientific">Shouchella clausii</name>
    <name type="common">Alkalihalobacillus clausii</name>
    <dbReference type="NCBI Taxonomy" id="79880"/>
    <lineage>
        <taxon>Bacteria</taxon>
        <taxon>Bacillati</taxon>
        <taxon>Bacillota</taxon>
        <taxon>Bacilli</taxon>
        <taxon>Bacillales</taxon>
        <taxon>Bacillaceae</taxon>
        <taxon>Shouchella</taxon>
    </lineage>
</organism>
<name>A0A268P3E4_SHOCL</name>
<comment type="caution">
    <text evidence="1">The sequence shown here is derived from an EMBL/GenBank/DDBJ whole genome shotgun (WGS) entry which is preliminary data.</text>
</comment>
<accession>A0A268P3E4</accession>
<dbReference type="Pfam" id="PF14003">
    <property type="entry name" value="YlbE"/>
    <property type="match status" value="1"/>
</dbReference>
<evidence type="ECO:0000313" key="2">
    <source>
        <dbReference type="EMBL" id="PAF25359.1"/>
    </source>
</evidence>
<dbReference type="InterPro" id="IPR025613">
    <property type="entry name" value="YlbE"/>
</dbReference>
<dbReference type="EMBL" id="NPCC01000005">
    <property type="protein sequence ID" value="PAE90272.1"/>
    <property type="molecule type" value="Genomic_DNA"/>
</dbReference>
<proteinExistence type="predicted"/>
<reference evidence="3 4" key="1">
    <citation type="submission" date="2017-07" db="EMBL/GenBank/DDBJ databases">
        <title>Isolation and whole genome analysis of endospore-forming bacteria from heroin.</title>
        <authorList>
            <person name="Kalinowski J."/>
            <person name="Ahrens B."/>
            <person name="Al-Dilaimi A."/>
            <person name="Winkler A."/>
            <person name="Wibberg D."/>
            <person name="Schleenbecker U."/>
            <person name="Ruckert C."/>
            <person name="Wolfel R."/>
            <person name="Grass G."/>
        </authorList>
    </citation>
    <scope>NUCLEOTIDE SEQUENCE [LARGE SCALE GENOMIC DNA]</scope>
    <source>
        <strain evidence="2 3">7523-2</strain>
        <strain evidence="1 4">7539</strain>
    </source>
</reference>
<gene>
    <name evidence="2" type="ORF">CHH61_14245</name>
    <name evidence="1" type="ORF">CHH72_04635</name>
</gene>
<dbReference type="GeneID" id="86926547"/>
<dbReference type="EMBL" id="NPBS01000072">
    <property type="protein sequence ID" value="PAF25359.1"/>
    <property type="molecule type" value="Genomic_DNA"/>
</dbReference>
<dbReference type="AlphaFoldDB" id="A0A268P3E4"/>
<evidence type="ECO:0000313" key="1">
    <source>
        <dbReference type="EMBL" id="PAE90272.1"/>
    </source>
</evidence>
<evidence type="ECO:0000313" key="3">
    <source>
        <dbReference type="Proteomes" id="UP000216133"/>
    </source>
</evidence>